<evidence type="ECO:0000256" key="3">
    <source>
        <dbReference type="ARBA" id="ARBA00022475"/>
    </source>
</evidence>
<evidence type="ECO:0000313" key="9">
    <source>
        <dbReference type="EMBL" id="GAA0927326.1"/>
    </source>
</evidence>
<keyword evidence="2" id="KW-0813">Transport</keyword>
<protein>
    <submittedName>
        <fullName evidence="9">MFS transporter</fullName>
    </submittedName>
</protein>
<feature type="transmembrane region" description="Helical" evidence="7">
    <location>
        <begin position="85"/>
        <end position="104"/>
    </location>
</feature>
<comment type="caution">
    <text evidence="9">The sequence shown here is derived from an EMBL/GenBank/DDBJ whole genome shotgun (WGS) entry which is preliminary data.</text>
</comment>
<feature type="transmembrane region" description="Helical" evidence="7">
    <location>
        <begin position="16"/>
        <end position="40"/>
    </location>
</feature>
<dbReference type="PANTHER" id="PTHR42718">
    <property type="entry name" value="MAJOR FACILITATOR SUPERFAMILY MULTIDRUG TRANSPORTER MFSC"/>
    <property type="match status" value="1"/>
</dbReference>
<keyword evidence="4 7" id="KW-0812">Transmembrane</keyword>
<evidence type="ECO:0000256" key="7">
    <source>
        <dbReference type="SAM" id="Phobius"/>
    </source>
</evidence>
<sequence length="478" mass="48307">MTVTLGAPPQLGTRGLLTLVTLCGATFMTGLDYSIIVVALPEIGRDLGFASAGDLQWVATACVLPTAALLPLCGRLSDLVGRRNLFVGGVAAFTVISLVAGLAVSPAMLIVARVGQGVAAAAIGATAIALMTTTFPEGPQRTRALGINGALLSLGFVAGTIGGGIITNGLNWRWTMLILVFMGALILLGALALLPRDGERGTARLDVPGAVLVSTGLFALVYAFTVGAESGWTDLSTLAALVAAVALLGSFLRVEARHSDPLVPLRLLNRPTVKWSSLIGLITFGMCGGTTLLLSLYMQDVLGYSPLASGFGFLGEGIAALLAGAVASRLIGVRGATQAMIIGLVVQGVGTAAMVFLPAEGNLPLLLSTSSAMGFGHVLTVVAVITTMTSGLPDTDQGVAGSLAQMPQFVSAIGVAGLAAITAATTRSLAPTTTPELAALGGLQTAMLTAGVITLAGVALTALLPRQAKNRTLSERSL</sequence>
<dbReference type="Gene3D" id="1.20.1250.20">
    <property type="entry name" value="MFS general substrate transporter like domains"/>
    <property type="match status" value="1"/>
</dbReference>
<dbReference type="SUPFAM" id="SSF103473">
    <property type="entry name" value="MFS general substrate transporter"/>
    <property type="match status" value="1"/>
</dbReference>
<feature type="transmembrane region" description="Helical" evidence="7">
    <location>
        <begin position="236"/>
        <end position="254"/>
    </location>
</feature>
<dbReference type="PROSITE" id="PS50850">
    <property type="entry name" value="MFS"/>
    <property type="match status" value="1"/>
</dbReference>
<feature type="transmembrane region" description="Helical" evidence="7">
    <location>
        <begin position="275"/>
        <end position="298"/>
    </location>
</feature>
<keyword evidence="5 7" id="KW-1133">Transmembrane helix</keyword>
<evidence type="ECO:0000256" key="4">
    <source>
        <dbReference type="ARBA" id="ARBA00022692"/>
    </source>
</evidence>
<dbReference type="Proteomes" id="UP001501578">
    <property type="component" value="Unassembled WGS sequence"/>
</dbReference>
<dbReference type="EMBL" id="BAAAHQ010000013">
    <property type="protein sequence ID" value="GAA0927326.1"/>
    <property type="molecule type" value="Genomic_DNA"/>
</dbReference>
<gene>
    <name evidence="9" type="ORF">GCM10009560_29840</name>
</gene>
<feature type="domain" description="Major facilitator superfamily (MFS) profile" evidence="8">
    <location>
        <begin position="18"/>
        <end position="469"/>
    </location>
</feature>
<accession>A0ABN1PGQ3</accession>
<evidence type="ECO:0000256" key="1">
    <source>
        <dbReference type="ARBA" id="ARBA00004651"/>
    </source>
</evidence>
<dbReference type="RefSeq" id="WP_343950434.1">
    <property type="nucleotide sequence ID" value="NZ_BAAAHQ010000013.1"/>
</dbReference>
<name>A0ABN1PGQ3_9ACTN</name>
<keyword evidence="6 7" id="KW-0472">Membrane</keyword>
<evidence type="ECO:0000259" key="8">
    <source>
        <dbReference type="PROSITE" id="PS50850"/>
    </source>
</evidence>
<dbReference type="InterPro" id="IPR020846">
    <property type="entry name" value="MFS_dom"/>
</dbReference>
<dbReference type="PANTHER" id="PTHR42718:SF46">
    <property type="entry name" value="BLR6921 PROTEIN"/>
    <property type="match status" value="1"/>
</dbReference>
<proteinExistence type="predicted"/>
<feature type="transmembrane region" description="Helical" evidence="7">
    <location>
        <begin position="172"/>
        <end position="193"/>
    </location>
</feature>
<evidence type="ECO:0000313" key="10">
    <source>
        <dbReference type="Proteomes" id="UP001501578"/>
    </source>
</evidence>
<comment type="subcellular location">
    <subcellularLocation>
        <location evidence="1">Cell membrane</location>
        <topology evidence="1">Multi-pass membrane protein</topology>
    </subcellularLocation>
</comment>
<evidence type="ECO:0000256" key="6">
    <source>
        <dbReference type="ARBA" id="ARBA00023136"/>
    </source>
</evidence>
<feature type="transmembrane region" description="Helical" evidence="7">
    <location>
        <begin position="110"/>
        <end position="132"/>
    </location>
</feature>
<evidence type="ECO:0000256" key="5">
    <source>
        <dbReference type="ARBA" id="ARBA00022989"/>
    </source>
</evidence>
<keyword evidence="3" id="KW-1003">Cell membrane</keyword>
<feature type="transmembrane region" description="Helical" evidence="7">
    <location>
        <begin position="442"/>
        <end position="464"/>
    </location>
</feature>
<evidence type="ECO:0000256" key="2">
    <source>
        <dbReference type="ARBA" id="ARBA00022448"/>
    </source>
</evidence>
<organism evidence="9 10">
    <name type="scientific">Nonomuraea longicatena</name>
    <dbReference type="NCBI Taxonomy" id="83682"/>
    <lineage>
        <taxon>Bacteria</taxon>
        <taxon>Bacillati</taxon>
        <taxon>Actinomycetota</taxon>
        <taxon>Actinomycetes</taxon>
        <taxon>Streptosporangiales</taxon>
        <taxon>Streptosporangiaceae</taxon>
        <taxon>Nonomuraea</taxon>
    </lineage>
</organism>
<feature type="transmembrane region" description="Helical" evidence="7">
    <location>
        <begin position="144"/>
        <end position="166"/>
    </location>
</feature>
<dbReference type="Pfam" id="PF07690">
    <property type="entry name" value="MFS_1"/>
    <property type="match status" value="1"/>
</dbReference>
<feature type="transmembrane region" description="Helical" evidence="7">
    <location>
        <begin position="339"/>
        <end position="359"/>
    </location>
</feature>
<feature type="transmembrane region" description="Helical" evidence="7">
    <location>
        <begin position="365"/>
        <end position="388"/>
    </location>
</feature>
<feature type="transmembrane region" description="Helical" evidence="7">
    <location>
        <begin position="304"/>
        <end position="327"/>
    </location>
</feature>
<reference evidence="9 10" key="1">
    <citation type="journal article" date="2019" name="Int. J. Syst. Evol. Microbiol.">
        <title>The Global Catalogue of Microorganisms (GCM) 10K type strain sequencing project: providing services to taxonomists for standard genome sequencing and annotation.</title>
        <authorList>
            <consortium name="The Broad Institute Genomics Platform"/>
            <consortium name="The Broad Institute Genome Sequencing Center for Infectious Disease"/>
            <person name="Wu L."/>
            <person name="Ma J."/>
        </authorList>
    </citation>
    <scope>NUCLEOTIDE SEQUENCE [LARGE SCALE GENOMIC DNA]</scope>
    <source>
        <strain evidence="9 10">JCM 11136</strain>
    </source>
</reference>
<keyword evidence="10" id="KW-1185">Reference proteome</keyword>
<feature type="transmembrane region" description="Helical" evidence="7">
    <location>
        <begin position="409"/>
        <end position="430"/>
    </location>
</feature>
<dbReference type="CDD" id="cd17321">
    <property type="entry name" value="MFS_MMR_MDR_like"/>
    <property type="match status" value="1"/>
</dbReference>
<dbReference type="InterPro" id="IPR036259">
    <property type="entry name" value="MFS_trans_sf"/>
</dbReference>
<dbReference type="Gene3D" id="1.20.1720.10">
    <property type="entry name" value="Multidrug resistance protein D"/>
    <property type="match status" value="1"/>
</dbReference>
<feature type="transmembrane region" description="Helical" evidence="7">
    <location>
        <begin position="205"/>
        <end position="224"/>
    </location>
</feature>
<dbReference type="InterPro" id="IPR011701">
    <property type="entry name" value="MFS"/>
</dbReference>